<evidence type="ECO:0000256" key="9">
    <source>
        <dbReference type="ARBA" id="ARBA00038162"/>
    </source>
</evidence>
<accession>A0A1E4S3U5</accession>
<evidence type="ECO:0000313" key="15">
    <source>
        <dbReference type="Proteomes" id="UP000094389"/>
    </source>
</evidence>
<dbReference type="STRING" id="983966.A0A1E4S3U5"/>
<dbReference type="PANTHER" id="PTHR11183">
    <property type="entry name" value="GLYCOGENIN SUBFAMILY MEMBER"/>
    <property type="match status" value="1"/>
</dbReference>
<evidence type="ECO:0000313" key="14">
    <source>
        <dbReference type="EMBL" id="ODV74082.1"/>
    </source>
</evidence>
<dbReference type="GeneID" id="30989310"/>
<comment type="catalytic activity">
    <reaction evidence="11">
        <text>[1,4-alpha-D-glucosyl](n)-L-tyrosyl-[glycogenin] + UDP-alpha-D-glucose = [1,4-alpha-D-glucosyl](n+1)-L-tyrosyl-[glycogenin] + UDP + H(+)</text>
        <dbReference type="Rhea" id="RHEA:56560"/>
        <dbReference type="Rhea" id="RHEA-COMP:14606"/>
        <dbReference type="Rhea" id="RHEA-COMP:14607"/>
        <dbReference type="ChEBI" id="CHEBI:15378"/>
        <dbReference type="ChEBI" id="CHEBI:58223"/>
        <dbReference type="ChEBI" id="CHEBI:58885"/>
        <dbReference type="ChEBI" id="CHEBI:140574"/>
        <dbReference type="EC" id="2.4.1.186"/>
    </reaction>
</comment>
<keyword evidence="15" id="KW-1185">Reference proteome</keyword>
<evidence type="ECO:0000256" key="1">
    <source>
        <dbReference type="ARBA" id="ARBA00001936"/>
    </source>
</evidence>
<gene>
    <name evidence="14" type="ORF">CYBJADRAFT_167464</name>
</gene>
<dbReference type="Proteomes" id="UP000094389">
    <property type="component" value="Unassembled WGS sequence"/>
</dbReference>
<sequence>MTEAYITILTNDRYLPGALVLANAIRDLGTTKRLAILVSNISKASEELVKNVYDEVINVSPIVSTSLQQLSDLGRPDLTSTYTKILIWKQIQFSRVVYLDSDILPVVPIDGLFEIELSHELPIAASPDAGWPDIFNSGVFVTEPSEAIFEELFATIQNEESPSFDGGDQGLLNEYFLGKWGRLPFTFNVTPTAGYQYVPAFLKFFKDIKIIHFIGLNKPWLSRDASLFASGSFGKGYEIMKSLHEKWWKVFNRHYFGKIAGEIFAISNISPIEDHSGKGEGCLLDIPKMTNQWDDLKVSDITNDTQSISEPAVVITPLFPWEFRERVEPERVFSESTDSF</sequence>
<name>A0A1E4S3U5_CYBJN</name>
<dbReference type="AlphaFoldDB" id="A0A1E4S3U5"/>
<evidence type="ECO:0000256" key="8">
    <source>
        <dbReference type="ARBA" id="ARBA00023211"/>
    </source>
</evidence>
<keyword evidence="6" id="KW-0320">Glycogen biosynthesis</keyword>
<keyword evidence="5" id="KW-0479">Metal-binding</keyword>
<evidence type="ECO:0000256" key="7">
    <source>
        <dbReference type="ARBA" id="ARBA00023180"/>
    </source>
</evidence>
<dbReference type="Pfam" id="PF01501">
    <property type="entry name" value="Glyco_transf_8"/>
    <property type="match status" value="1"/>
</dbReference>
<dbReference type="Gene3D" id="3.90.550.10">
    <property type="entry name" value="Spore Coat Polysaccharide Biosynthesis Protein SpsA, Chain A"/>
    <property type="match status" value="1"/>
</dbReference>
<organism evidence="14 15">
    <name type="scientific">Cyberlindnera jadinii (strain ATCC 18201 / CBS 1600 / BCRC 20928 / JCM 3617 / NBRC 0987 / NRRL Y-1542)</name>
    <name type="common">Torula yeast</name>
    <name type="synonym">Candida utilis</name>
    <dbReference type="NCBI Taxonomy" id="983966"/>
    <lineage>
        <taxon>Eukaryota</taxon>
        <taxon>Fungi</taxon>
        <taxon>Dikarya</taxon>
        <taxon>Ascomycota</taxon>
        <taxon>Saccharomycotina</taxon>
        <taxon>Saccharomycetes</taxon>
        <taxon>Phaffomycetales</taxon>
        <taxon>Phaffomycetaceae</taxon>
        <taxon>Cyberlindnera</taxon>
    </lineage>
</organism>
<dbReference type="GO" id="GO:0008466">
    <property type="term" value="F:glycogenin glucosyltransferase activity"/>
    <property type="evidence" value="ECO:0007669"/>
    <property type="project" value="UniProtKB-EC"/>
</dbReference>
<comment type="function">
    <text evidence="13">Self-glucosylating initiator of glycogen synthesis. It catalyzes the formation of a short alpha (1,4)-glucosyl chain covalently attached via a glucose 1-O-tyrosyl linkage to internal tyrosine residues and these chains act as primers for the elongation reaction catalyzed by glycogen synthase.</text>
</comment>
<evidence type="ECO:0000256" key="4">
    <source>
        <dbReference type="ARBA" id="ARBA00022679"/>
    </source>
</evidence>
<dbReference type="InterPro" id="IPR029044">
    <property type="entry name" value="Nucleotide-diphossugar_trans"/>
</dbReference>
<protein>
    <recommendedName>
        <fullName evidence="10">glycogenin glucosyltransferase</fullName>
        <ecNumber evidence="10">2.4.1.186</ecNumber>
    </recommendedName>
</protein>
<evidence type="ECO:0000256" key="2">
    <source>
        <dbReference type="ARBA" id="ARBA00004496"/>
    </source>
</evidence>
<keyword evidence="4 14" id="KW-0808">Transferase</keyword>
<dbReference type="CDD" id="cd02537">
    <property type="entry name" value="GT8_Glycogenin"/>
    <property type="match status" value="1"/>
</dbReference>
<reference evidence="14 15" key="1">
    <citation type="journal article" date="2016" name="Proc. Natl. Acad. Sci. U.S.A.">
        <title>Comparative genomics of biotechnologically important yeasts.</title>
        <authorList>
            <person name="Riley R."/>
            <person name="Haridas S."/>
            <person name="Wolfe K.H."/>
            <person name="Lopes M.R."/>
            <person name="Hittinger C.T."/>
            <person name="Goeker M."/>
            <person name="Salamov A.A."/>
            <person name="Wisecaver J.H."/>
            <person name="Long T.M."/>
            <person name="Calvey C.H."/>
            <person name="Aerts A.L."/>
            <person name="Barry K.W."/>
            <person name="Choi C."/>
            <person name="Clum A."/>
            <person name="Coughlan A.Y."/>
            <person name="Deshpande S."/>
            <person name="Douglass A.P."/>
            <person name="Hanson S.J."/>
            <person name="Klenk H.-P."/>
            <person name="LaButti K.M."/>
            <person name="Lapidus A."/>
            <person name="Lindquist E.A."/>
            <person name="Lipzen A.M."/>
            <person name="Meier-Kolthoff J.P."/>
            <person name="Ohm R.A."/>
            <person name="Otillar R.P."/>
            <person name="Pangilinan J.L."/>
            <person name="Peng Y."/>
            <person name="Rokas A."/>
            <person name="Rosa C.A."/>
            <person name="Scheuner C."/>
            <person name="Sibirny A.A."/>
            <person name="Slot J.C."/>
            <person name="Stielow J.B."/>
            <person name="Sun H."/>
            <person name="Kurtzman C.P."/>
            <person name="Blackwell M."/>
            <person name="Grigoriev I.V."/>
            <person name="Jeffries T.W."/>
        </authorList>
    </citation>
    <scope>NUCLEOTIDE SEQUENCE [LARGE SCALE GENOMIC DNA]</scope>
    <source>
        <strain evidence="15">ATCC 18201 / CBS 1600 / BCRC 20928 / JCM 3617 / NBRC 0987 / NRRL Y-1542</strain>
    </source>
</reference>
<dbReference type="OrthoDB" id="2014201at2759"/>
<dbReference type="InterPro" id="IPR002495">
    <property type="entry name" value="Glyco_trans_8"/>
</dbReference>
<comment type="subcellular location">
    <subcellularLocation>
        <location evidence="2">Cytoplasm</location>
    </subcellularLocation>
</comment>
<dbReference type="GO" id="GO:0046872">
    <property type="term" value="F:metal ion binding"/>
    <property type="evidence" value="ECO:0007669"/>
    <property type="project" value="UniProtKB-KW"/>
</dbReference>
<evidence type="ECO:0000256" key="11">
    <source>
        <dbReference type="ARBA" id="ARBA00050886"/>
    </source>
</evidence>
<comment type="catalytic activity">
    <reaction evidence="12">
        <text>L-tyrosyl-[glycogenin] + UDP-alpha-D-glucose = alpha-D-glucosyl-L-tyrosyl-[glycogenin] + UDP + H(+)</text>
        <dbReference type="Rhea" id="RHEA:23360"/>
        <dbReference type="Rhea" id="RHEA-COMP:14604"/>
        <dbReference type="Rhea" id="RHEA-COMP:14605"/>
        <dbReference type="ChEBI" id="CHEBI:15378"/>
        <dbReference type="ChEBI" id="CHEBI:46858"/>
        <dbReference type="ChEBI" id="CHEBI:58223"/>
        <dbReference type="ChEBI" id="CHEBI:58885"/>
        <dbReference type="ChEBI" id="CHEBI:140573"/>
        <dbReference type="EC" id="2.4.1.186"/>
    </reaction>
</comment>
<proteinExistence type="inferred from homology"/>
<dbReference type="InterPro" id="IPR050587">
    <property type="entry name" value="GNT1/Glycosyltrans_8"/>
</dbReference>
<dbReference type="EMBL" id="KV453929">
    <property type="protein sequence ID" value="ODV74082.1"/>
    <property type="molecule type" value="Genomic_DNA"/>
</dbReference>
<dbReference type="GO" id="GO:0005737">
    <property type="term" value="C:cytoplasm"/>
    <property type="evidence" value="ECO:0007669"/>
    <property type="project" value="UniProtKB-SubCell"/>
</dbReference>
<dbReference type="FunFam" id="3.90.550.10:FF:000092">
    <property type="entry name" value="Glycogenin 2"/>
    <property type="match status" value="1"/>
</dbReference>
<comment type="similarity">
    <text evidence="9">Belongs to the glycosyltransferase 8 family. Glycogenin subfamily.</text>
</comment>
<keyword evidence="8" id="KW-0464">Manganese</keyword>
<evidence type="ECO:0000256" key="12">
    <source>
        <dbReference type="ARBA" id="ARBA00052293"/>
    </source>
</evidence>
<evidence type="ECO:0000256" key="3">
    <source>
        <dbReference type="ARBA" id="ARBA00022490"/>
    </source>
</evidence>
<evidence type="ECO:0000256" key="13">
    <source>
        <dbReference type="ARBA" id="ARBA00057883"/>
    </source>
</evidence>
<evidence type="ECO:0000256" key="6">
    <source>
        <dbReference type="ARBA" id="ARBA00023056"/>
    </source>
</evidence>
<dbReference type="GO" id="GO:0005978">
    <property type="term" value="P:glycogen biosynthetic process"/>
    <property type="evidence" value="ECO:0007669"/>
    <property type="project" value="UniProtKB-KW"/>
</dbReference>
<dbReference type="OMA" id="KILIWKQ"/>
<dbReference type="RefSeq" id="XP_020071121.1">
    <property type="nucleotide sequence ID" value="XM_020214914.1"/>
</dbReference>
<keyword evidence="7" id="KW-0325">Glycoprotein</keyword>
<comment type="cofactor">
    <cofactor evidence="1">
        <name>Mn(2+)</name>
        <dbReference type="ChEBI" id="CHEBI:29035"/>
    </cofactor>
</comment>
<keyword evidence="3" id="KW-0963">Cytoplasm</keyword>
<dbReference type="EC" id="2.4.1.186" evidence="10"/>
<evidence type="ECO:0000256" key="10">
    <source>
        <dbReference type="ARBA" id="ARBA00038934"/>
    </source>
</evidence>
<dbReference type="SUPFAM" id="SSF53448">
    <property type="entry name" value="Nucleotide-diphospho-sugar transferases"/>
    <property type="match status" value="1"/>
</dbReference>
<evidence type="ECO:0000256" key="5">
    <source>
        <dbReference type="ARBA" id="ARBA00022723"/>
    </source>
</evidence>